<proteinExistence type="predicted"/>
<dbReference type="Gene3D" id="3.50.50.60">
    <property type="entry name" value="FAD/NAD(P)-binding domain"/>
    <property type="match status" value="1"/>
</dbReference>
<dbReference type="SUPFAM" id="SSF51905">
    <property type="entry name" value="FAD/NAD(P)-binding domain"/>
    <property type="match status" value="1"/>
</dbReference>
<reference evidence="5" key="1">
    <citation type="submission" date="2024-05" db="EMBL/GenBank/DDBJ databases">
        <authorList>
            <person name="Kim S."/>
            <person name="Heo J."/>
            <person name="Choi H."/>
            <person name="Choi Y."/>
            <person name="Kwon S.-W."/>
            <person name="Kim Y."/>
        </authorList>
    </citation>
    <scope>NUCLEOTIDE SEQUENCE</scope>
    <source>
        <strain evidence="5">KACC 23699</strain>
    </source>
</reference>
<dbReference type="EMBL" id="CP157483">
    <property type="protein sequence ID" value="XBO45208.1"/>
    <property type="molecule type" value="Genomic_DNA"/>
</dbReference>
<dbReference type="GO" id="GO:0016709">
    <property type="term" value="F:oxidoreductase activity, acting on paired donors, with incorporation or reduction of molecular oxygen, NAD(P)H as one donor, and incorporation of one atom of oxygen"/>
    <property type="evidence" value="ECO:0007669"/>
    <property type="project" value="UniProtKB-ARBA"/>
</dbReference>
<organism evidence="5">
    <name type="scientific">Pedococcus sp. KACC 23699</name>
    <dbReference type="NCBI Taxonomy" id="3149228"/>
    <lineage>
        <taxon>Bacteria</taxon>
        <taxon>Bacillati</taxon>
        <taxon>Actinomycetota</taxon>
        <taxon>Actinomycetes</taxon>
        <taxon>Micrococcales</taxon>
        <taxon>Intrasporangiaceae</taxon>
        <taxon>Pedococcus</taxon>
    </lineage>
</organism>
<dbReference type="InterPro" id="IPR036188">
    <property type="entry name" value="FAD/NAD-bd_sf"/>
</dbReference>
<dbReference type="InterPro" id="IPR002938">
    <property type="entry name" value="FAD-bd"/>
</dbReference>
<dbReference type="PANTHER" id="PTHR43004:SF19">
    <property type="entry name" value="BINDING MONOOXYGENASE, PUTATIVE (JCVI)-RELATED"/>
    <property type="match status" value="1"/>
</dbReference>
<keyword evidence="2" id="KW-0285">Flavoprotein</keyword>
<evidence type="ECO:0000259" key="4">
    <source>
        <dbReference type="Pfam" id="PF01494"/>
    </source>
</evidence>
<keyword evidence="3" id="KW-0274">FAD</keyword>
<dbReference type="PRINTS" id="PR00420">
    <property type="entry name" value="RNGMNOXGNASE"/>
</dbReference>
<keyword evidence="5" id="KW-0503">Monooxygenase</keyword>
<evidence type="ECO:0000256" key="3">
    <source>
        <dbReference type="ARBA" id="ARBA00022827"/>
    </source>
</evidence>
<dbReference type="Gene3D" id="3.30.70.2450">
    <property type="match status" value="1"/>
</dbReference>
<evidence type="ECO:0000256" key="2">
    <source>
        <dbReference type="ARBA" id="ARBA00022630"/>
    </source>
</evidence>
<protein>
    <submittedName>
        <fullName evidence="5">FAD-dependent monooxygenase</fullName>
    </submittedName>
</protein>
<accession>A0AAU7JXN5</accession>
<feature type="domain" description="FAD-binding" evidence="4">
    <location>
        <begin position="22"/>
        <end position="360"/>
    </location>
</feature>
<dbReference type="Pfam" id="PF01494">
    <property type="entry name" value="FAD_binding_3"/>
    <property type="match status" value="1"/>
</dbReference>
<name>A0AAU7JXN5_9MICO</name>
<sequence length="405" mass="42663">MAAHESTGTTAGTTDQTAVETTDVLVVGAGPTGLALAAALLHQGVRTITVDRATEGANTSRAAVVHARTLEVLEGIDVTARLLAEGVVVPTFTVRDGRRVVARLDFSDLPTPYPFTLMIPQHRTEQLLTERLAELGGGVERGWALVGLELRPGPGARAFLRSTSGEERSVDARYVVGADGMHSAVREHAGIAFDGARYAQSFVLADVRMDWPLADDEVQLFFSAQGLVVVAPLPGGRHRVVATMDEAPESPSRADVQALLDARGPGNAAVTEVVWSSRFRVHHRVAAQYRRGPVFVAGDAAHVHSPAGGQGMNTGIQDALDLAGRLATAVRGGEGDAAAEAALAAYETSRRPVALEVVQLTDRATRAATLRSPGARAVRNALIGMATRVPAVRRKVTTTIAELRA</sequence>
<dbReference type="InterPro" id="IPR050641">
    <property type="entry name" value="RIFMO-like"/>
</dbReference>
<dbReference type="GO" id="GO:0071949">
    <property type="term" value="F:FAD binding"/>
    <property type="evidence" value="ECO:0007669"/>
    <property type="project" value="InterPro"/>
</dbReference>
<gene>
    <name evidence="5" type="ORF">ABEG17_07695</name>
</gene>
<dbReference type="AlphaFoldDB" id="A0AAU7JXN5"/>
<evidence type="ECO:0000313" key="5">
    <source>
        <dbReference type="EMBL" id="XBO45208.1"/>
    </source>
</evidence>
<dbReference type="PANTHER" id="PTHR43004">
    <property type="entry name" value="TRK SYSTEM POTASSIUM UPTAKE PROTEIN"/>
    <property type="match status" value="1"/>
</dbReference>
<keyword evidence="5" id="KW-0560">Oxidoreductase</keyword>
<dbReference type="RefSeq" id="WP_406832700.1">
    <property type="nucleotide sequence ID" value="NZ_CP157483.1"/>
</dbReference>
<comment type="cofactor">
    <cofactor evidence="1">
        <name>FAD</name>
        <dbReference type="ChEBI" id="CHEBI:57692"/>
    </cofactor>
</comment>
<evidence type="ECO:0000256" key="1">
    <source>
        <dbReference type="ARBA" id="ARBA00001974"/>
    </source>
</evidence>